<dbReference type="NCBIfam" id="NF008312">
    <property type="entry name" value="PRK11100.1"/>
    <property type="match status" value="1"/>
</dbReference>
<dbReference type="SUPFAM" id="SSF103190">
    <property type="entry name" value="Sensory domain-like"/>
    <property type="match status" value="1"/>
</dbReference>
<dbReference type="Gene3D" id="6.10.340.10">
    <property type="match status" value="1"/>
</dbReference>
<dbReference type="InterPro" id="IPR003661">
    <property type="entry name" value="HisK_dim/P_dom"/>
</dbReference>
<dbReference type="PRINTS" id="PR00344">
    <property type="entry name" value="BCTRLSENSOR"/>
</dbReference>
<keyword evidence="16" id="KW-1185">Reference proteome</keyword>
<evidence type="ECO:0000313" key="15">
    <source>
        <dbReference type="EMBL" id="MDN7936468.1"/>
    </source>
</evidence>
<proteinExistence type="predicted"/>
<evidence type="ECO:0000313" key="16">
    <source>
        <dbReference type="Proteomes" id="UP001171606"/>
    </source>
</evidence>
<keyword evidence="9 12" id="KW-1133">Transmembrane helix</keyword>
<keyword evidence="6 15" id="KW-0808">Transferase</keyword>
<protein>
    <recommendedName>
        <fullName evidence="3">histidine kinase</fullName>
        <ecNumber evidence="3">2.7.13.3</ecNumber>
    </recommendedName>
</protein>
<evidence type="ECO:0000256" key="12">
    <source>
        <dbReference type="SAM" id="Phobius"/>
    </source>
</evidence>
<comment type="caution">
    <text evidence="15">The sequence shown here is derived from an EMBL/GenBank/DDBJ whole genome shotgun (WGS) entry which is preliminary data.</text>
</comment>
<dbReference type="SMART" id="SM00304">
    <property type="entry name" value="HAMP"/>
    <property type="match status" value="1"/>
</dbReference>
<gene>
    <name evidence="15" type="primary">creC</name>
    <name evidence="15" type="ORF">QZM52_34885</name>
</gene>
<dbReference type="Gene3D" id="3.30.450.20">
    <property type="entry name" value="PAS domain"/>
    <property type="match status" value="1"/>
</dbReference>
<reference evidence="15" key="1">
    <citation type="submission" date="2023-07" db="EMBL/GenBank/DDBJ databases">
        <title>A collection of bacterial strains from the Burkholderia cepacia Research Laboratory and Repository.</title>
        <authorList>
            <person name="Lipuma J."/>
            <person name="Spilker T."/>
            <person name="Caverly L."/>
        </authorList>
    </citation>
    <scope>NUCLEOTIDE SEQUENCE</scope>
    <source>
        <strain evidence="15">AU42020</strain>
    </source>
</reference>
<name>A0ABT8PQ11_9BURK</name>
<evidence type="ECO:0000259" key="14">
    <source>
        <dbReference type="PROSITE" id="PS50885"/>
    </source>
</evidence>
<dbReference type="EC" id="2.7.13.3" evidence="3"/>
<keyword evidence="4" id="KW-1003">Cell membrane</keyword>
<dbReference type="CDD" id="cd06225">
    <property type="entry name" value="HAMP"/>
    <property type="match status" value="1"/>
</dbReference>
<keyword evidence="7 12" id="KW-0812">Transmembrane</keyword>
<comment type="subcellular location">
    <subcellularLocation>
        <location evidence="2">Cell membrane</location>
        <topology evidence="2">Multi-pass membrane protein</topology>
    </subcellularLocation>
</comment>
<evidence type="ECO:0000259" key="13">
    <source>
        <dbReference type="PROSITE" id="PS50109"/>
    </source>
</evidence>
<evidence type="ECO:0000256" key="1">
    <source>
        <dbReference type="ARBA" id="ARBA00000085"/>
    </source>
</evidence>
<dbReference type="InterPro" id="IPR029151">
    <property type="entry name" value="Sensor-like_sf"/>
</dbReference>
<keyword evidence="10" id="KW-0902">Two-component regulatory system</keyword>
<feature type="transmembrane region" description="Helical" evidence="12">
    <location>
        <begin position="6"/>
        <end position="27"/>
    </location>
</feature>
<dbReference type="RefSeq" id="WP_301757608.1">
    <property type="nucleotide sequence ID" value="NZ_JAUJSQ010000027.1"/>
</dbReference>
<evidence type="ECO:0000256" key="5">
    <source>
        <dbReference type="ARBA" id="ARBA00022553"/>
    </source>
</evidence>
<dbReference type="SMART" id="SM00388">
    <property type="entry name" value="HisKA"/>
    <property type="match status" value="1"/>
</dbReference>
<dbReference type="Pfam" id="PF00512">
    <property type="entry name" value="HisKA"/>
    <property type="match status" value="1"/>
</dbReference>
<dbReference type="PROSITE" id="PS50109">
    <property type="entry name" value="HIS_KIN"/>
    <property type="match status" value="1"/>
</dbReference>
<evidence type="ECO:0000256" key="4">
    <source>
        <dbReference type="ARBA" id="ARBA00022475"/>
    </source>
</evidence>
<keyword evidence="8 15" id="KW-0418">Kinase</keyword>
<evidence type="ECO:0000256" key="11">
    <source>
        <dbReference type="ARBA" id="ARBA00023136"/>
    </source>
</evidence>
<evidence type="ECO:0000256" key="8">
    <source>
        <dbReference type="ARBA" id="ARBA00022777"/>
    </source>
</evidence>
<dbReference type="SUPFAM" id="SSF47384">
    <property type="entry name" value="Homodimeric domain of signal transducing histidine kinase"/>
    <property type="match status" value="1"/>
</dbReference>
<dbReference type="CDD" id="cd18773">
    <property type="entry name" value="PDC1_HK_sensor"/>
    <property type="match status" value="1"/>
</dbReference>
<feature type="domain" description="Histidine kinase" evidence="13">
    <location>
        <begin position="262"/>
        <end position="492"/>
    </location>
</feature>
<dbReference type="SUPFAM" id="SSF55874">
    <property type="entry name" value="ATPase domain of HSP90 chaperone/DNA topoisomerase II/histidine kinase"/>
    <property type="match status" value="1"/>
</dbReference>
<dbReference type="InterPro" id="IPR003594">
    <property type="entry name" value="HATPase_dom"/>
</dbReference>
<dbReference type="Proteomes" id="UP001171606">
    <property type="component" value="Unassembled WGS sequence"/>
</dbReference>
<evidence type="ECO:0000256" key="7">
    <source>
        <dbReference type="ARBA" id="ARBA00022692"/>
    </source>
</evidence>
<dbReference type="EMBL" id="JAUJSQ010000027">
    <property type="protein sequence ID" value="MDN7936468.1"/>
    <property type="molecule type" value="Genomic_DNA"/>
</dbReference>
<organism evidence="15 16">
    <name type="scientific">Burkholderia metallica</name>
    <dbReference type="NCBI Taxonomy" id="488729"/>
    <lineage>
        <taxon>Bacteria</taxon>
        <taxon>Pseudomonadati</taxon>
        <taxon>Pseudomonadota</taxon>
        <taxon>Betaproteobacteria</taxon>
        <taxon>Burkholderiales</taxon>
        <taxon>Burkholderiaceae</taxon>
        <taxon>Burkholderia</taxon>
        <taxon>Burkholderia cepacia complex</taxon>
    </lineage>
</organism>
<dbReference type="PANTHER" id="PTHR45436">
    <property type="entry name" value="SENSOR HISTIDINE KINASE YKOH"/>
    <property type="match status" value="1"/>
</dbReference>
<evidence type="ECO:0000256" key="9">
    <source>
        <dbReference type="ARBA" id="ARBA00022989"/>
    </source>
</evidence>
<dbReference type="PANTHER" id="PTHR45436:SF10">
    <property type="entry name" value="HISTIDINE KINASE"/>
    <property type="match status" value="1"/>
</dbReference>
<dbReference type="CDD" id="cd00082">
    <property type="entry name" value="HisKA"/>
    <property type="match status" value="1"/>
</dbReference>
<dbReference type="InterPro" id="IPR003660">
    <property type="entry name" value="HAMP_dom"/>
</dbReference>
<dbReference type="InterPro" id="IPR005467">
    <property type="entry name" value="His_kinase_dom"/>
</dbReference>
<dbReference type="Pfam" id="PF02518">
    <property type="entry name" value="HATPase_c"/>
    <property type="match status" value="1"/>
</dbReference>
<dbReference type="Gene3D" id="1.10.287.130">
    <property type="match status" value="1"/>
</dbReference>
<dbReference type="Gene3D" id="3.30.565.10">
    <property type="entry name" value="Histidine kinase-like ATPase, C-terminal domain"/>
    <property type="match status" value="1"/>
</dbReference>
<keyword evidence="11 12" id="KW-0472">Membrane</keyword>
<feature type="domain" description="HAMP" evidence="14">
    <location>
        <begin position="204"/>
        <end position="255"/>
    </location>
</feature>
<sequence length="492" mass="53890">MHIGLRIFFGFFLIVGLAALITLRVFVQEVKPGVREAMEDTLVDTAQVLATLAADDMANGHIADGAFARQLSNLHERAVSANVWGVQKNAIGYRLYITDAHGIVRYDSSGKAVGQDYSRWNDVYRTLRGEYGARSTRSDPNDDSSTVMHVAAPIRHGNEIIGVLTIAKPNQTVAPFIARSQRKIMLYGALLMGGAILIGVACTWWLVVGLRRLQRYARAIAAGERADMPLQGASELAELGRAVESMHRRLEDRQYVENYIHTLTHEMKSPLAAISGAAELLHEEMPVANRRRFTENIRRQAGRLEQMIRKLLALAEVEQKQRLSVREPVALRSMLEQLVDDIEPRARQRGVNLAIDASDAANEANEANGAGAAIVEGDPFLLRQALGNLLDNALDFAPQGSTIRIALERQPAGRAHVAVVRVVDDGPGVPDYALARVFERFYSLPRPDGQDRSTGLGLCFVREVAMLHRGQVALANRDEGGACATLTLPSAG</sequence>
<evidence type="ECO:0000256" key="6">
    <source>
        <dbReference type="ARBA" id="ARBA00022679"/>
    </source>
</evidence>
<comment type="catalytic activity">
    <reaction evidence="1">
        <text>ATP + protein L-histidine = ADP + protein N-phospho-L-histidine.</text>
        <dbReference type="EC" id="2.7.13.3"/>
    </reaction>
</comment>
<keyword evidence="5" id="KW-0597">Phosphoprotein</keyword>
<dbReference type="GO" id="GO:0004673">
    <property type="term" value="F:protein histidine kinase activity"/>
    <property type="evidence" value="ECO:0007669"/>
    <property type="project" value="UniProtKB-EC"/>
</dbReference>
<dbReference type="InterPro" id="IPR036890">
    <property type="entry name" value="HATPase_C_sf"/>
</dbReference>
<accession>A0ABT8PQ11</accession>
<dbReference type="SMART" id="SM00387">
    <property type="entry name" value="HATPase_c"/>
    <property type="match status" value="1"/>
</dbReference>
<evidence type="ECO:0000256" key="10">
    <source>
        <dbReference type="ARBA" id="ARBA00023012"/>
    </source>
</evidence>
<dbReference type="InterPro" id="IPR050428">
    <property type="entry name" value="TCS_sensor_his_kinase"/>
</dbReference>
<dbReference type="InterPro" id="IPR004358">
    <property type="entry name" value="Sig_transdc_His_kin-like_C"/>
</dbReference>
<dbReference type="PROSITE" id="PS50885">
    <property type="entry name" value="HAMP"/>
    <property type="match status" value="1"/>
</dbReference>
<dbReference type="Pfam" id="PF00672">
    <property type="entry name" value="HAMP"/>
    <property type="match status" value="1"/>
</dbReference>
<evidence type="ECO:0000256" key="3">
    <source>
        <dbReference type="ARBA" id="ARBA00012438"/>
    </source>
</evidence>
<feature type="transmembrane region" description="Helical" evidence="12">
    <location>
        <begin position="184"/>
        <end position="207"/>
    </location>
</feature>
<evidence type="ECO:0000256" key="2">
    <source>
        <dbReference type="ARBA" id="ARBA00004651"/>
    </source>
</evidence>
<dbReference type="InterPro" id="IPR036097">
    <property type="entry name" value="HisK_dim/P_sf"/>
</dbReference>